<dbReference type="OrthoDB" id="1490290at2"/>
<name>A0A2N3HZL6_9BACT</name>
<reference evidence="1 2" key="1">
    <citation type="journal article" date="2017" name="Front. Microbiol.">
        <title>Labilibaculum manganireducens gen. nov., sp. nov. and Labilibaculum filiforme sp. nov., Novel Bacteroidetes Isolated from Subsurface Sediments of the Baltic Sea.</title>
        <authorList>
            <person name="Vandieken V."/>
            <person name="Marshall I.P."/>
            <person name="Niemann H."/>
            <person name="Engelen B."/>
            <person name="Cypionka H."/>
        </authorList>
    </citation>
    <scope>NUCLEOTIDE SEQUENCE [LARGE SCALE GENOMIC DNA]</scope>
    <source>
        <strain evidence="1 2">59.16B</strain>
    </source>
</reference>
<sequence length="264" mass="30621">MKIKIPPHADPIITEESLAKISPSELANNDNSNHNKSNNFIVIAKHEGEKERVYQMLGIKHDEKQFISVLPSPTHLFLTSSLEFFEVSQKIKSDEFIRFGKRGNDTNLFILDFSYGCTNQSYTSYIKAVTSSVIMLVSALESFMNQIIPTNFSYKKENKHGKTNYNQKKIENGISFKEKLESVVPLAIKQNDFWETRRENLEVINELYNHRKNMIHLKTKSKDELNRYSEVFSEMLSFDLFKAISATINVFNSIEKDFVEIEEE</sequence>
<evidence type="ECO:0000313" key="1">
    <source>
        <dbReference type="EMBL" id="PKQ63467.1"/>
    </source>
</evidence>
<evidence type="ECO:0008006" key="3">
    <source>
        <dbReference type="Google" id="ProtNLM"/>
    </source>
</evidence>
<organism evidence="1 2">
    <name type="scientific">Labilibaculum filiforme</name>
    <dbReference type="NCBI Taxonomy" id="1940526"/>
    <lineage>
        <taxon>Bacteria</taxon>
        <taxon>Pseudomonadati</taxon>
        <taxon>Bacteroidota</taxon>
        <taxon>Bacteroidia</taxon>
        <taxon>Marinilabiliales</taxon>
        <taxon>Marinifilaceae</taxon>
        <taxon>Labilibaculum</taxon>
    </lineage>
</organism>
<accession>A0A2N3HZL6</accession>
<evidence type="ECO:0000313" key="2">
    <source>
        <dbReference type="Proteomes" id="UP000233535"/>
    </source>
</evidence>
<keyword evidence="2" id="KW-1185">Reference proteome</keyword>
<protein>
    <recommendedName>
        <fullName evidence="3">RiboL-PSP-HEPN domain-containing protein</fullName>
    </recommendedName>
</protein>
<proteinExistence type="predicted"/>
<dbReference type="AlphaFoldDB" id="A0A2N3HZL6"/>
<dbReference type="Proteomes" id="UP000233535">
    <property type="component" value="Unassembled WGS sequence"/>
</dbReference>
<gene>
    <name evidence="1" type="ORF">BZG02_08805</name>
</gene>
<dbReference type="EMBL" id="MVDD01000005">
    <property type="protein sequence ID" value="PKQ63467.1"/>
    <property type="molecule type" value="Genomic_DNA"/>
</dbReference>
<dbReference type="RefSeq" id="WP_101261056.1">
    <property type="nucleotide sequence ID" value="NZ_MVDD01000005.1"/>
</dbReference>
<comment type="caution">
    <text evidence="1">The sequence shown here is derived from an EMBL/GenBank/DDBJ whole genome shotgun (WGS) entry which is preliminary data.</text>
</comment>